<dbReference type="EMBL" id="JH604637">
    <property type="protein sequence ID" value="EHY64987.1"/>
    <property type="molecule type" value="Genomic_DNA"/>
</dbReference>
<dbReference type="AlphaFoldDB" id="H8ZEM2"/>
<name>H8ZEM2_NEMA1</name>
<evidence type="ECO:0000313" key="1">
    <source>
        <dbReference type="EMBL" id="EHY64987.1"/>
    </source>
</evidence>
<protein>
    <submittedName>
        <fullName evidence="1">Uncharacterized protein</fullName>
    </submittedName>
</protein>
<dbReference type="HOGENOM" id="CLU_573753_0_0_1"/>
<proteinExistence type="predicted"/>
<organism evidence="1">
    <name type="scientific">Nematocida ausubeli (strain ATCC PRA-371 / ERTm2)</name>
    <name type="common">Nematode killer fungus</name>
    <dbReference type="NCBI Taxonomy" id="1913371"/>
    <lineage>
        <taxon>Eukaryota</taxon>
        <taxon>Fungi</taxon>
        <taxon>Fungi incertae sedis</taxon>
        <taxon>Microsporidia</taxon>
        <taxon>Nematocida</taxon>
    </lineage>
</organism>
<dbReference type="Proteomes" id="UP000005622">
    <property type="component" value="Unassembled WGS sequence"/>
</dbReference>
<accession>H8ZEM2</accession>
<sequence>MSVIKRMETKGFLMYKGADELSNFDVERMYGYTLPCIFKDGWDFPDSKQYFARVSFDHDSAIADIKQALLKTCELVYFGKNDLIPLLQNALIRNIYIDIKDMPDYCNTDSFKEIINLFIEKHTMIYLSENDYPVYRTMRTTKNQFIDCLEDILGSVKIQSLLDTIENKMNRWCSYTNENHKGNLYYFITYKAASLAEKLFVSIYKESIVIPILCKFVQHLKSEGFVTSEINMYEKRKDGVYNIDYALSLFMSHRWSLLAHTEKEHLENEENMSNYDKQMIVNLYENFRVVNEVIQVIQDILDEDRSYIEYEAQLSAGLSSPKEKGSAKLPYNAKSQKKLILARLKKFLHENEIDEDIAEYIKARVNLYISIILDHNRVTPIKSKKSMVSRALIGAAGLATSIFTLKTLRDSVFNNNEEMGTSRSSSIYYCENPMDHIK</sequence>
<gene>
    <name evidence="1" type="ORF">NERG_02043</name>
</gene>
<reference evidence="1" key="1">
    <citation type="submission" date="2011-03" db="EMBL/GenBank/DDBJ databases">
        <title>The Genome Sequence of Nematocida sp1 strain ERTm2.</title>
        <authorList>
            <consortium name="The Broad Institute Genome Sequencing Platform"/>
            <consortium name="The Broad Institute Genome Sequencing Center for Infectious Disease"/>
            <person name="Cuomo C."/>
            <person name="Troemel E."/>
            <person name="Young S.K."/>
            <person name="Zeng Q."/>
            <person name="Gargeya S."/>
            <person name="Fitzgerald M."/>
            <person name="Haas B."/>
            <person name="Abouelleil A."/>
            <person name="Alvarado L."/>
            <person name="Arachchi H.M."/>
            <person name="Berlin A."/>
            <person name="Brown A."/>
            <person name="Chapman S.B."/>
            <person name="Chen Z."/>
            <person name="Dunbar C."/>
            <person name="Freedman E."/>
            <person name="Gearin G."/>
            <person name="Gellesch M."/>
            <person name="Goldberg J."/>
            <person name="Griggs A."/>
            <person name="Gujja S."/>
            <person name="Heilman E.R."/>
            <person name="Heiman D."/>
            <person name="Howarth C."/>
            <person name="Larson L."/>
            <person name="Lui A."/>
            <person name="MacDonald P.J.P."/>
            <person name="Mehta T."/>
            <person name="Montmayeur A."/>
            <person name="Murphy C."/>
            <person name="Neiman D."/>
            <person name="Pearson M."/>
            <person name="Priest M."/>
            <person name="Roberts A."/>
            <person name="Saif S."/>
            <person name="Shea T."/>
            <person name="Shenoy N."/>
            <person name="Sisk P."/>
            <person name="Stolte C."/>
            <person name="Sykes S."/>
            <person name="White J."/>
            <person name="Yandava C."/>
            <person name="Wortman J."/>
            <person name="Nusbaum C."/>
            <person name="Birren B."/>
        </authorList>
    </citation>
    <scope>NUCLEOTIDE SEQUENCE</scope>
    <source>
        <strain evidence="1">ERTm2</strain>
    </source>
</reference>